<dbReference type="EMBL" id="JBBXMP010000021">
    <property type="protein sequence ID" value="KAL0067977.1"/>
    <property type="molecule type" value="Genomic_DNA"/>
</dbReference>
<accession>A0ABR3A607</accession>
<comment type="caution">
    <text evidence="2">The sequence shown here is derived from an EMBL/GenBank/DDBJ whole genome shotgun (WGS) entry which is preliminary data.</text>
</comment>
<evidence type="ECO:0000313" key="2">
    <source>
        <dbReference type="EMBL" id="KAL0067977.1"/>
    </source>
</evidence>
<keyword evidence="3" id="KW-1185">Reference proteome</keyword>
<evidence type="ECO:0000256" key="1">
    <source>
        <dbReference type="SAM" id="MobiDB-lite"/>
    </source>
</evidence>
<organism evidence="2 3">
    <name type="scientific">Marasmius tenuissimus</name>
    <dbReference type="NCBI Taxonomy" id="585030"/>
    <lineage>
        <taxon>Eukaryota</taxon>
        <taxon>Fungi</taxon>
        <taxon>Dikarya</taxon>
        <taxon>Basidiomycota</taxon>
        <taxon>Agaricomycotina</taxon>
        <taxon>Agaricomycetes</taxon>
        <taxon>Agaricomycetidae</taxon>
        <taxon>Agaricales</taxon>
        <taxon>Marasmiineae</taxon>
        <taxon>Marasmiaceae</taxon>
        <taxon>Marasmius</taxon>
    </lineage>
</organism>
<sequence length="623" mass="70770">MASPPPLKRQKIEEDESKWSSIEDTGELSKDAANWKLDRSHWGKASQCYQDLYKLENGADSTTLEFKFPSGVRTKLYFVRKCFDALYKLVHEQAFHDKASLIIGQPGTGKTPALHYLVLRTLTESSKRPLFFITTTTVYLFWQGEVLQRPIHGFPDDAMPVSDIQDLRLLVFTDWESSNWTWEEFKLGLRYESTMRFKDLLDDIKIYASDTSTKAAGHVIAAHDMIQKAVTEAGRSREAERRAKVNITTVPDELDEELNEDDVDTQRSSDAPLDLYYSPEEMQEVCEVRNRLASLTKVSDMDKVLMGDVLLAEALTICGPNMREISQVIHNRRRPVEVDPLVVQVNCRELGKIFLGFPGALNFRLLESSHNFVVATPLPGPSNNEVVRFPSWKITFRTAAIYNMFVNQLRVSQRREQENMYAALQRVTNSAGPMLSALFEFMAPQILSCTGPSSLVRMYNKPHATSYYKMPKTPISHTFTLPRAPVYYCSFEQGKIGDTLSVEYLSPYSTAPSSSGDRYIFSDESNAPLFNGVLVQPSTQNVTLWILQMTTQLSPYQGSSKMFSLIDEMVAGIEKNHGLKVTLRYVLVKPLRHSERVSGEWEMPTGWEGYRGHVFCAHLRVPT</sequence>
<name>A0ABR3A607_9AGAR</name>
<dbReference type="Proteomes" id="UP001437256">
    <property type="component" value="Unassembled WGS sequence"/>
</dbReference>
<reference evidence="2 3" key="1">
    <citation type="submission" date="2024-05" db="EMBL/GenBank/DDBJ databases">
        <title>A draft genome resource for the thread blight pathogen Marasmius tenuissimus strain MS-2.</title>
        <authorList>
            <person name="Yulfo-Soto G.E."/>
            <person name="Baruah I.K."/>
            <person name="Amoako-Attah I."/>
            <person name="Bukari Y."/>
            <person name="Meinhardt L.W."/>
            <person name="Bailey B.A."/>
            <person name="Cohen S.P."/>
        </authorList>
    </citation>
    <scope>NUCLEOTIDE SEQUENCE [LARGE SCALE GENOMIC DNA]</scope>
    <source>
        <strain evidence="2 3">MS-2</strain>
    </source>
</reference>
<proteinExistence type="predicted"/>
<gene>
    <name evidence="2" type="ORF">AAF712_004880</name>
</gene>
<evidence type="ECO:0000313" key="3">
    <source>
        <dbReference type="Proteomes" id="UP001437256"/>
    </source>
</evidence>
<feature type="region of interest" description="Disordered" evidence="1">
    <location>
        <begin position="1"/>
        <end position="25"/>
    </location>
</feature>
<protein>
    <submittedName>
        <fullName evidence="2">Uncharacterized protein</fullName>
    </submittedName>
</protein>